<sequence length="460" mass="51654">MRNMLSKISAACLCLLILLCSCGQSSKNGNETEISSDGISSHTLSDDANPDKTNDDKNSASPMQVISSGNGIIASGMAGNEQGCYEIFYRPTGDGNIIYTDYATQNRIYLSSQVAGIYHDSTDTSWLESTVGGCYFALTDKNLFLFKLNTPGFTADDSEESRGYIARYDLNGANRQVLTWLDSNETIADGCIVSDSENIYYLEYFINDDGSTTPTILTKLNIRTGEKKQICQLAQDSRHFIVGTYKDKMILKTILNPVHFTAASRAEDIMSAYKQQIHEISLLSANGQQQFVCKWRQDERSAVFANDTMYYWNHEKPGIYQWDFENNSEKCLYSGASIGADGKNYAKLSLLSDLYDNHILATAQESNDSSDSIRFAYDLESNTFSALTLSANERNVEILEEGSQFFLVQTGLKEYPVTDYSPDGEEMVTKMILPEIYLMEKEDYWNNLPNYIPIKENVYK</sequence>
<reference evidence="3" key="1">
    <citation type="journal article" date="2021" name="PeerJ">
        <title>Extensive microbial diversity within the chicken gut microbiome revealed by metagenomics and culture.</title>
        <authorList>
            <person name="Gilroy R."/>
            <person name="Ravi A."/>
            <person name="Getino M."/>
            <person name="Pursley I."/>
            <person name="Horton D.L."/>
            <person name="Alikhan N.F."/>
            <person name="Baker D."/>
            <person name="Gharbi K."/>
            <person name="Hall N."/>
            <person name="Watson M."/>
            <person name="Adriaenssens E.M."/>
            <person name="Foster-Nyarko E."/>
            <person name="Jarju S."/>
            <person name="Secka A."/>
            <person name="Antonio M."/>
            <person name="Oren A."/>
            <person name="Chaudhuri R.R."/>
            <person name="La Ragione R."/>
            <person name="Hildebrand F."/>
            <person name="Pallen M.J."/>
        </authorList>
    </citation>
    <scope>NUCLEOTIDE SEQUENCE</scope>
    <source>
        <strain evidence="3">5933</strain>
    </source>
</reference>
<name>A0A9D2TKT5_9FIRM</name>
<comment type="caution">
    <text evidence="3">The sequence shown here is derived from an EMBL/GenBank/DDBJ whole genome shotgun (WGS) entry which is preliminary data.</text>
</comment>
<evidence type="ECO:0000313" key="3">
    <source>
        <dbReference type="EMBL" id="HJC72433.1"/>
    </source>
</evidence>
<reference evidence="3" key="2">
    <citation type="submission" date="2021-04" db="EMBL/GenBank/DDBJ databases">
        <authorList>
            <person name="Gilroy R."/>
        </authorList>
    </citation>
    <scope>NUCLEOTIDE SEQUENCE</scope>
    <source>
        <strain evidence="3">5933</strain>
    </source>
</reference>
<feature type="chain" id="PRO_5039359756" description="DUF5050 domain-containing protein" evidence="2">
    <location>
        <begin position="27"/>
        <end position="460"/>
    </location>
</feature>
<evidence type="ECO:0000256" key="2">
    <source>
        <dbReference type="SAM" id="SignalP"/>
    </source>
</evidence>
<evidence type="ECO:0008006" key="5">
    <source>
        <dbReference type="Google" id="ProtNLM"/>
    </source>
</evidence>
<dbReference type="AlphaFoldDB" id="A0A9D2TKT5"/>
<evidence type="ECO:0000313" key="4">
    <source>
        <dbReference type="Proteomes" id="UP000823918"/>
    </source>
</evidence>
<protein>
    <recommendedName>
        <fullName evidence="5">DUF5050 domain-containing protein</fullName>
    </recommendedName>
</protein>
<organism evidence="3 4">
    <name type="scientific">Candidatus Ruthenibacterium merdavium</name>
    <dbReference type="NCBI Taxonomy" id="2838752"/>
    <lineage>
        <taxon>Bacteria</taxon>
        <taxon>Bacillati</taxon>
        <taxon>Bacillota</taxon>
        <taxon>Clostridia</taxon>
        <taxon>Eubacteriales</taxon>
        <taxon>Oscillospiraceae</taxon>
        <taxon>Ruthenibacterium</taxon>
    </lineage>
</organism>
<feature type="compositionally biased region" description="Basic and acidic residues" evidence="1">
    <location>
        <begin position="49"/>
        <end position="58"/>
    </location>
</feature>
<dbReference type="SUPFAM" id="SSF69304">
    <property type="entry name" value="Tricorn protease N-terminal domain"/>
    <property type="match status" value="1"/>
</dbReference>
<feature type="signal peptide" evidence="2">
    <location>
        <begin position="1"/>
        <end position="26"/>
    </location>
</feature>
<keyword evidence="2" id="KW-0732">Signal</keyword>
<dbReference type="Proteomes" id="UP000823918">
    <property type="component" value="Unassembled WGS sequence"/>
</dbReference>
<accession>A0A9D2TKT5</accession>
<evidence type="ECO:0000256" key="1">
    <source>
        <dbReference type="SAM" id="MobiDB-lite"/>
    </source>
</evidence>
<gene>
    <name evidence="3" type="ORF">H9698_06535</name>
</gene>
<proteinExistence type="predicted"/>
<feature type="compositionally biased region" description="Polar residues" evidence="1">
    <location>
        <begin position="31"/>
        <end position="43"/>
    </location>
</feature>
<dbReference type="EMBL" id="DWWA01000032">
    <property type="protein sequence ID" value="HJC72433.1"/>
    <property type="molecule type" value="Genomic_DNA"/>
</dbReference>
<feature type="region of interest" description="Disordered" evidence="1">
    <location>
        <begin position="31"/>
        <end position="61"/>
    </location>
</feature>
<dbReference type="PROSITE" id="PS51257">
    <property type="entry name" value="PROKAR_LIPOPROTEIN"/>
    <property type="match status" value="1"/>
</dbReference>